<reference evidence="4" key="2">
    <citation type="submission" date="2017-02" db="EMBL/GenBank/DDBJ databases">
        <title>Sunflower complete genome.</title>
        <authorList>
            <person name="Langlade N."/>
            <person name="Munos S."/>
        </authorList>
    </citation>
    <scope>NUCLEOTIDE SEQUENCE [LARGE SCALE GENOMIC DNA]</scope>
    <source>
        <tissue evidence="4">Leaves</tissue>
    </source>
</reference>
<gene>
    <name evidence="4" type="ORF">HannXRQ_Chr03g0068951</name>
    <name evidence="3" type="ORF">HanXRQr2_Chr03g0095951</name>
</gene>
<dbReference type="InterPro" id="IPR046848">
    <property type="entry name" value="E_motif"/>
</dbReference>
<evidence type="ECO:0000256" key="2">
    <source>
        <dbReference type="PROSITE-ProRule" id="PRU00708"/>
    </source>
</evidence>
<dbReference type="EMBL" id="MNCJ02000318">
    <property type="protein sequence ID" value="KAF5813242.1"/>
    <property type="molecule type" value="Genomic_DNA"/>
</dbReference>
<protein>
    <submittedName>
        <fullName evidence="4">Putative pentatricopeptide repeat (PPR) superfamily protein</fullName>
    </submittedName>
    <submittedName>
        <fullName evidence="3">Tetratricopeptide-like helical domain superfamily</fullName>
    </submittedName>
</protein>
<feature type="repeat" description="PPR" evidence="2">
    <location>
        <begin position="548"/>
        <end position="578"/>
    </location>
</feature>
<feature type="repeat" description="PPR" evidence="2">
    <location>
        <begin position="103"/>
        <end position="137"/>
    </location>
</feature>
<dbReference type="AlphaFoldDB" id="A0A251V5Y5"/>
<keyword evidence="5" id="KW-1185">Reference proteome</keyword>
<evidence type="ECO:0000313" key="4">
    <source>
        <dbReference type="EMBL" id="OTG30844.1"/>
    </source>
</evidence>
<dbReference type="SUPFAM" id="SSF48452">
    <property type="entry name" value="TPR-like"/>
    <property type="match status" value="1"/>
</dbReference>
<dbReference type="GO" id="GO:0009451">
    <property type="term" value="P:RNA modification"/>
    <property type="evidence" value="ECO:0000318"/>
    <property type="project" value="GO_Central"/>
</dbReference>
<accession>A0A251V5Y5</accession>
<dbReference type="Pfam" id="PF20431">
    <property type="entry name" value="E_motif"/>
    <property type="match status" value="1"/>
</dbReference>
<dbReference type="InParanoid" id="A0A251V5Y5"/>
<dbReference type="OrthoDB" id="185373at2759"/>
<evidence type="ECO:0000313" key="5">
    <source>
        <dbReference type="Proteomes" id="UP000215914"/>
    </source>
</evidence>
<evidence type="ECO:0000256" key="1">
    <source>
        <dbReference type="ARBA" id="ARBA00022737"/>
    </source>
</evidence>
<dbReference type="Pfam" id="PF01535">
    <property type="entry name" value="PPR"/>
    <property type="match status" value="6"/>
</dbReference>
<dbReference type="FunFam" id="1.25.40.10:FF:000442">
    <property type="entry name" value="Pentatricopeptide repeat-containing protein At3g49710"/>
    <property type="match status" value="1"/>
</dbReference>
<dbReference type="InterPro" id="IPR011990">
    <property type="entry name" value="TPR-like_helical_dom_sf"/>
</dbReference>
<feature type="repeat" description="PPR" evidence="2">
    <location>
        <begin position="615"/>
        <end position="650"/>
    </location>
</feature>
<proteinExistence type="predicted"/>
<feature type="repeat" description="PPR" evidence="2">
    <location>
        <begin position="478"/>
        <end position="512"/>
    </location>
</feature>
<dbReference type="PANTHER" id="PTHR47926:SF343">
    <property type="entry name" value="PENTACOTRIPEPTIDE-REPEAT REGION OF PRORP DOMAIN-CONTAINING PROTEIN"/>
    <property type="match status" value="1"/>
</dbReference>
<feature type="repeat" description="PPR" evidence="2">
    <location>
        <begin position="72"/>
        <end position="102"/>
    </location>
</feature>
<keyword evidence="1" id="KW-0677">Repeat</keyword>
<dbReference type="Proteomes" id="UP000215914">
    <property type="component" value="Chromosome 3"/>
</dbReference>
<dbReference type="InterPro" id="IPR002885">
    <property type="entry name" value="PPR_rpt"/>
</dbReference>
<dbReference type="OMA" id="CIDKKAH"/>
<reference evidence="3" key="3">
    <citation type="submission" date="2020-06" db="EMBL/GenBank/DDBJ databases">
        <title>Helianthus annuus Genome sequencing and assembly Release 2.</title>
        <authorList>
            <person name="Gouzy J."/>
            <person name="Langlade N."/>
            <person name="Munos S."/>
        </authorList>
    </citation>
    <scope>NUCLEOTIDE SEQUENCE</scope>
    <source>
        <tissue evidence="3">Leaves</tissue>
    </source>
</reference>
<dbReference type="GO" id="GO:0003723">
    <property type="term" value="F:RNA binding"/>
    <property type="evidence" value="ECO:0000318"/>
    <property type="project" value="GO_Central"/>
</dbReference>
<feature type="repeat" description="PPR" evidence="2">
    <location>
        <begin position="345"/>
        <end position="379"/>
    </location>
</feature>
<dbReference type="FunCoup" id="A0A251V5Y5">
    <property type="interactions" value="354"/>
</dbReference>
<feature type="repeat" description="PPR" evidence="2">
    <location>
        <begin position="579"/>
        <end position="613"/>
    </location>
</feature>
<reference evidence="3 5" key="1">
    <citation type="journal article" date="2017" name="Nature">
        <title>The sunflower genome provides insights into oil metabolism, flowering and Asterid evolution.</title>
        <authorList>
            <person name="Badouin H."/>
            <person name="Gouzy J."/>
            <person name="Grassa C.J."/>
            <person name="Murat F."/>
            <person name="Staton S.E."/>
            <person name="Cottret L."/>
            <person name="Lelandais-Briere C."/>
            <person name="Owens G.L."/>
            <person name="Carrere S."/>
            <person name="Mayjonade B."/>
            <person name="Legrand L."/>
            <person name="Gill N."/>
            <person name="Kane N.C."/>
            <person name="Bowers J.E."/>
            <person name="Hubner S."/>
            <person name="Bellec A."/>
            <person name="Berard A."/>
            <person name="Berges H."/>
            <person name="Blanchet N."/>
            <person name="Boniface M.C."/>
            <person name="Brunel D."/>
            <person name="Catrice O."/>
            <person name="Chaidir N."/>
            <person name="Claudel C."/>
            <person name="Donnadieu C."/>
            <person name="Faraut T."/>
            <person name="Fievet G."/>
            <person name="Helmstetter N."/>
            <person name="King M."/>
            <person name="Knapp S.J."/>
            <person name="Lai Z."/>
            <person name="Le Paslier M.C."/>
            <person name="Lippi Y."/>
            <person name="Lorenzon L."/>
            <person name="Mandel J.R."/>
            <person name="Marage G."/>
            <person name="Marchand G."/>
            <person name="Marquand E."/>
            <person name="Bret-Mestries E."/>
            <person name="Morien E."/>
            <person name="Nambeesan S."/>
            <person name="Nguyen T."/>
            <person name="Pegot-Espagnet P."/>
            <person name="Pouilly N."/>
            <person name="Raftis F."/>
            <person name="Sallet E."/>
            <person name="Schiex T."/>
            <person name="Thomas J."/>
            <person name="Vandecasteele C."/>
            <person name="Vares D."/>
            <person name="Vear F."/>
            <person name="Vautrin S."/>
            <person name="Crespi M."/>
            <person name="Mangin B."/>
            <person name="Burke J.M."/>
            <person name="Salse J."/>
            <person name="Munos S."/>
            <person name="Vincourt P."/>
            <person name="Rieseberg L.H."/>
            <person name="Langlade N.B."/>
        </authorList>
    </citation>
    <scope>NUCLEOTIDE SEQUENCE [LARGE SCALE GENOMIC DNA]</scope>
    <source>
        <strain evidence="5">cv. SF193</strain>
        <tissue evidence="3">Leaves</tissue>
    </source>
</reference>
<feature type="repeat" description="PPR" evidence="2">
    <location>
        <begin position="204"/>
        <end position="238"/>
    </location>
</feature>
<dbReference type="FunFam" id="1.25.40.10:FF:000688">
    <property type="entry name" value="Pentatricopeptide repeat-containing protein"/>
    <property type="match status" value="1"/>
</dbReference>
<dbReference type="PANTHER" id="PTHR47926">
    <property type="entry name" value="PENTATRICOPEPTIDE REPEAT-CONTAINING PROTEIN"/>
    <property type="match status" value="1"/>
</dbReference>
<dbReference type="InterPro" id="IPR046960">
    <property type="entry name" value="PPR_At4g14850-like_plant"/>
</dbReference>
<dbReference type="Gene3D" id="1.25.40.10">
    <property type="entry name" value="Tetratricopeptide repeat domain"/>
    <property type="match status" value="6"/>
</dbReference>
<evidence type="ECO:0000313" key="3">
    <source>
        <dbReference type="EMBL" id="KAF5813242.1"/>
    </source>
</evidence>
<dbReference type="EMBL" id="CM007892">
    <property type="protein sequence ID" value="OTG30844.1"/>
    <property type="molecule type" value="Genomic_DNA"/>
</dbReference>
<name>A0A251V5Y5_HELAN</name>
<dbReference type="NCBIfam" id="TIGR00756">
    <property type="entry name" value="PPR"/>
    <property type="match status" value="9"/>
</dbReference>
<dbReference type="PROSITE" id="PS51375">
    <property type="entry name" value="PPR"/>
    <property type="match status" value="9"/>
</dbReference>
<dbReference type="Gramene" id="mRNA:HanXRQr2_Chr03g0095951">
    <property type="protein sequence ID" value="CDS:HanXRQr2_Chr03g0095951.1"/>
    <property type="gene ID" value="HanXRQr2_Chr03g0095951"/>
</dbReference>
<organism evidence="4 5">
    <name type="scientific">Helianthus annuus</name>
    <name type="common">Common sunflower</name>
    <dbReference type="NCBI Taxonomy" id="4232"/>
    <lineage>
        <taxon>Eukaryota</taxon>
        <taxon>Viridiplantae</taxon>
        <taxon>Streptophyta</taxon>
        <taxon>Embryophyta</taxon>
        <taxon>Tracheophyta</taxon>
        <taxon>Spermatophyta</taxon>
        <taxon>Magnoliopsida</taxon>
        <taxon>eudicotyledons</taxon>
        <taxon>Gunneridae</taxon>
        <taxon>Pentapetalae</taxon>
        <taxon>asterids</taxon>
        <taxon>campanulids</taxon>
        <taxon>Asterales</taxon>
        <taxon>Asteraceae</taxon>
        <taxon>Asteroideae</taxon>
        <taxon>Heliantheae alliance</taxon>
        <taxon>Heliantheae</taxon>
        <taxon>Helianthus</taxon>
    </lineage>
</organism>
<feature type="repeat" description="PPR" evidence="2">
    <location>
        <begin position="310"/>
        <end position="344"/>
    </location>
</feature>
<dbReference type="FunFam" id="1.25.40.10:FF:000090">
    <property type="entry name" value="Pentatricopeptide repeat-containing protein, chloroplastic"/>
    <property type="match status" value="1"/>
</dbReference>
<dbReference type="Pfam" id="PF13041">
    <property type="entry name" value="PPR_2"/>
    <property type="match status" value="5"/>
</dbReference>
<sequence length="766" mass="85292">MEIRTTTTQLANFLQLCIDKKSHINGKLIHAHILRTGLFSDTFLSNRLIELYHKCGHLTSARQVFDKMPNRNIFSWHAMLSAHCKNGDIDSAHQLFVQMPERNAVSWNTLISALVRGGLEQKALNVYYEMTRAGFLPSNYTLASVFSACGALSDWEYGCVCHGLASKIGLDKNVYVGNALLSMYAKCVRVESAVKVFDDLPEVNEVSFTAIVGALGDTDRVEEAFGMFRLMHRTGIRIDAISLSSILGVCARSGIHESGSSVNGQQLHGLTIRLGLEDDRHLSNSLLDMYAKCGDMISAEMIFDNLVDVSVVSWNVMIGGYGQKYEIKKAIEFMQKMQRFGFEPDEVTYINMLTACLKSGDIDTAREIFNKMGSPSLSSWNALLSGYTQIGKHKEAVRLFINMQFCNVKGDRTTFAVVFSSCASMGLLEGGKQAHAASVKNLFDDDIYVASGLIGMYSKCNKIEVAKSIFDRVKDQDDIVCWNSMIAGLSLNNLDNEAFVLFKNMLENNMIPTQFSYATVLSSCAKLSSISQGRQIHSRALKDEVINDVIVGSALIDMYCKCGDVNEARLFFDTMPVKNTVTWNEMIHGYAQNGHGNEGVALFEQMVNVSGEKPDAITFIAVLTACSHSGLIDYGMKIFNSMLQEHGVEPLSDHYTCIIDSLGRAGRFTEIEAIIDKMPYLNDPILWEVLLSACRVHLNVSLARRAADELFRINPCNSAPYVLLANMYSSMERWDDVRNIRELMIEKQAVKGPGYSWFEHKDGSYA</sequence>